<name>A0A1M5WIX8_9FIRM</name>
<sequence>MTNKHDDHNCCDHSDNACDCGCDCGHEEEMDIITLTLEDDSEMECAVLGVFEVEDKSYIALLPLEDEQVLLYEYIEAEDGFELGQIEDDSEFEIVSEAFYALFMDDEDYDEEDFEDEDE</sequence>
<accession>A0A1M5WIX8</accession>
<evidence type="ECO:0000313" key="1">
    <source>
        <dbReference type="EMBL" id="SHH87358.1"/>
    </source>
</evidence>
<protein>
    <submittedName>
        <fullName evidence="1">Uncharacterized protein</fullName>
    </submittedName>
</protein>
<keyword evidence="2" id="KW-1185">Reference proteome</keyword>
<dbReference type="RefSeq" id="WP_072743942.1">
    <property type="nucleotide sequence ID" value="NZ_FQXR01000005.1"/>
</dbReference>
<dbReference type="EMBL" id="FQXR01000005">
    <property type="protein sequence ID" value="SHH87358.1"/>
    <property type="molecule type" value="Genomic_DNA"/>
</dbReference>
<dbReference type="OrthoDB" id="9796509at2"/>
<evidence type="ECO:0000313" key="2">
    <source>
        <dbReference type="Proteomes" id="UP000184389"/>
    </source>
</evidence>
<reference evidence="1 2" key="1">
    <citation type="submission" date="2016-11" db="EMBL/GenBank/DDBJ databases">
        <authorList>
            <person name="Jaros S."/>
            <person name="Januszkiewicz K."/>
            <person name="Wedrychowicz H."/>
        </authorList>
    </citation>
    <scope>NUCLEOTIDE SEQUENCE [LARGE SCALE GENOMIC DNA]</scope>
    <source>
        <strain evidence="1 2">DSM 13106</strain>
    </source>
</reference>
<dbReference type="InterPro" id="IPR009711">
    <property type="entry name" value="UPF0473"/>
</dbReference>
<dbReference type="Proteomes" id="UP000184389">
    <property type="component" value="Unassembled WGS sequence"/>
</dbReference>
<dbReference type="Pfam" id="PF06949">
    <property type="entry name" value="DUF1292"/>
    <property type="match status" value="1"/>
</dbReference>
<proteinExistence type="predicted"/>
<gene>
    <name evidence="1" type="ORF">SAMN02745180_01256</name>
</gene>
<dbReference type="STRING" id="1123281.SAMN02745180_01256"/>
<dbReference type="AlphaFoldDB" id="A0A1M5WIX8"/>
<organism evidence="1 2">
    <name type="scientific">Sporanaerobacter acetigenes DSM 13106</name>
    <dbReference type="NCBI Taxonomy" id="1123281"/>
    <lineage>
        <taxon>Bacteria</taxon>
        <taxon>Bacillati</taxon>
        <taxon>Bacillota</taxon>
        <taxon>Tissierellia</taxon>
        <taxon>Tissierellales</taxon>
        <taxon>Sporanaerobacteraceae</taxon>
        <taxon>Sporanaerobacter</taxon>
    </lineage>
</organism>